<dbReference type="GO" id="GO:0006289">
    <property type="term" value="P:nucleotide-excision repair"/>
    <property type="evidence" value="ECO:0007669"/>
    <property type="project" value="TreeGrafter"/>
</dbReference>
<accession>A0A8D8RQK0</accession>
<evidence type="ECO:0000259" key="1">
    <source>
        <dbReference type="Pfam" id="PF06733"/>
    </source>
</evidence>
<organism evidence="2">
    <name type="scientific">Cacopsylla melanoneura</name>
    <dbReference type="NCBI Taxonomy" id="428564"/>
    <lineage>
        <taxon>Eukaryota</taxon>
        <taxon>Metazoa</taxon>
        <taxon>Ecdysozoa</taxon>
        <taxon>Arthropoda</taxon>
        <taxon>Hexapoda</taxon>
        <taxon>Insecta</taxon>
        <taxon>Pterygota</taxon>
        <taxon>Neoptera</taxon>
        <taxon>Paraneoptera</taxon>
        <taxon>Hemiptera</taxon>
        <taxon>Sternorrhyncha</taxon>
        <taxon>Psylloidea</taxon>
        <taxon>Psyllidae</taxon>
        <taxon>Psyllinae</taxon>
        <taxon>Cacopsylla</taxon>
    </lineage>
</organism>
<dbReference type="PANTHER" id="PTHR11472">
    <property type="entry name" value="DNA REPAIR DEAD HELICASE RAD3/XP-D SUBFAMILY MEMBER"/>
    <property type="match status" value="1"/>
</dbReference>
<dbReference type="PANTHER" id="PTHR11472:SF47">
    <property type="entry name" value="FANCONI ANEMIA GROUP J PROTEIN"/>
    <property type="match status" value="1"/>
</dbReference>
<dbReference type="InterPro" id="IPR045028">
    <property type="entry name" value="DinG/Rad3-like"/>
</dbReference>
<protein>
    <submittedName>
        <fullName evidence="2">Fanconi anemia group J protein homolog</fullName>
    </submittedName>
</protein>
<proteinExistence type="predicted"/>
<dbReference type="GO" id="GO:0003677">
    <property type="term" value="F:DNA binding"/>
    <property type="evidence" value="ECO:0007669"/>
    <property type="project" value="InterPro"/>
</dbReference>
<feature type="domain" description="RAD3-like helicase DEAD" evidence="1">
    <location>
        <begin position="73"/>
        <end position="132"/>
    </location>
</feature>
<reference evidence="2" key="1">
    <citation type="submission" date="2021-05" db="EMBL/GenBank/DDBJ databases">
        <authorList>
            <person name="Alioto T."/>
            <person name="Alioto T."/>
            <person name="Gomez Garrido J."/>
        </authorList>
    </citation>
    <scope>NUCLEOTIDE SEQUENCE</scope>
</reference>
<dbReference type="AlphaFoldDB" id="A0A8D8RQK0"/>
<dbReference type="GO" id="GO:0005634">
    <property type="term" value="C:nucleus"/>
    <property type="evidence" value="ECO:0007669"/>
    <property type="project" value="TreeGrafter"/>
</dbReference>
<dbReference type="Gene3D" id="3.40.50.300">
    <property type="entry name" value="P-loop containing nucleotide triphosphate hydrolases"/>
    <property type="match status" value="1"/>
</dbReference>
<dbReference type="InterPro" id="IPR027417">
    <property type="entry name" value="P-loop_NTPase"/>
</dbReference>
<dbReference type="GO" id="GO:0003678">
    <property type="term" value="F:DNA helicase activity"/>
    <property type="evidence" value="ECO:0007669"/>
    <property type="project" value="InterPro"/>
</dbReference>
<evidence type="ECO:0000313" key="2">
    <source>
        <dbReference type="EMBL" id="CAG6655465.1"/>
    </source>
</evidence>
<sequence>MKRNWRNNKIFFQLNRQQLSPDVTSIAGTSSSADNLDSTMSSSSLFDESVIEEALKNPVPEKVRVPSVSKIFYGTRTHKQITQIVRELKKTVYKDQLRMTILSSRKHTCINDEVRRSKKNINDHCQELKETEVGTYLLNHYY</sequence>
<dbReference type="GO" id="GO:1990918">
    <property type="term" value="P:double-strand break repair involved in meiotic recombination"/>
    <property type="evidence" value="ECO:0007669"/>
    <property type="project" value="TreeGrafter"/>
</dbReference>
<dbReference type="Pfam" id="PF06733">
    <property type="entry name" value="DEAD_2"/>
    <property type="match status" value="1"/>
</dbReference>
<dbReference type="GO" id="GO:0005524">
    <property type="term" value="F:ATP binding"/>
    <property type="evidence" value="ECO:0007669"/>
    <property type="project" value="InterPro"/>
</dbReference>
<dbReference type="EMBL" id="HBUF01181476">
    <property type="protein sequence ID" value="CAG6655465.1"/>
    <property type="molecule type" value="Transcribed_RNA"/>
</dbReference>
<dbReference type="InterPro" id="IPR010614">
    <property type="entry name" value="RAD3-like_helicase_DEAD"/>
</dbReference>
<name>A0A8D8RQK0_9HEMI</name>